<dbReference type="eggNOG" id="COG3528">
    <property type="taxonomic scope" value="Bacteria"/>
</dbReference>
<dbReference type="InterPro" id="IPR018707">
    <property type="entry name" value="LpxR"/>
</dbReference>
<keyword evidence="1" id="KW-0732">Signal</keyword>
<dbReference type="Proteomes" id="UP000002572">
    <property type="component" value="Chromosome"/>
</dbReference>
<dbReference type="KEGG" id="din:Selin_2527"/>
<evidence type="ECO:0000256" key="1">
    <source>
        <dbReference type="SAM" id="SignalP"/>
    </source>
</evidence>
<dbReference type="InterPro" id="IPR037107">
    <property type="entry name" value="Put_OMP_sf"/>
</dbReference>
<evidence type="ECO:0000313" key="2">
    <source>
        <dbReference type="EMBL" id="ADU67239.1"/>
    </source>
</evidence>
<keyword evidence="3" id="KW-1185">Reference proteome</keyword>
<dbReference type="STRING" id="653733.Selin_2527"/>
<dbReference type="Pfam" id="PF09982">
    <property type="entry name" value="LpxR"/>
    <property type="match status" value="1"/>
</dbReference>
<reference evidence="2 3" key="1">
    <citation type="submission" date="2010-12" db="EMBL/GenBank/DDBJ databases">
        <title>Complete sequence of Desulfurispirillum indicum S5.</title>
        <authorList>
            <consortium name="US DOE Joint Genome Institute"/>
            <person name="Lucas S."/>
            <person name="Copeland A."/>
            <person name="Lapidus A."/>
            <person name="Cheng J.-F."/>
            <person name="Goodwin L."/>
            <person name="Pitluck S."/>
            <person name="Chertkov O."/>
            <person name="Held B."/>
            <person name="Detter J.C."/>
            <person name="Han C."/>
            <person name="Tapia R."/>
            <person name="Land M."/>
            <person name="Hauser L."/>
            <person name="Kyrpides N."/>
            <person name="Ivanova N."/>
            <person name="Mikhailova N."/>
            <person name="Haggblom M."/>
            <person name="Rauschenbach I."/>
            <person name="Bini E."/>
            <person name="Woyke T."/>
        </authorList>
    </citation>
    <scope>NUCLEOTIDE SEQUENCE [LARGE SCALE GENOMIC DNA]</scope>
    <source>
        <strain evidence="3">ATCC BAA-1389 / DSM 22839 / S5</strain>
    </source>
</reference>
<dbReference type="EMBL" id="CP002432">
    <property type="protein sequence ID" value="ADU67239.1"/>
    <property type="molecule type" value="Genomic_DNA"/>
</dbReference>
<feature type="signal peptide" evidence="1">
    <location>
        <begin position="1"/>
        <end position="24"/>
    </location>
</feature>
<organism evidence="2 3">
    <name type="scientific">Desulfurispirillum indicum (strain ATCC BAA-1389 / DSM 22839 / S5)</name>
    <dbReference type="NCBI Taxonomy" id="653733"/>
    <lineage>
        <taxon>Bacteria</taxon>
        <taxon>Pseudomonadati</taxon>
        <taxon>Chrysiogenota</taxon>
        <taxon>Chrysiogenia</taxon>
        <taxon>Chrysiogenales</taxon>
        <taxon>Chrysiogenaceae</taxon>
        <taxon>Desulfurispirillum</taxon>
    </lineage>
</organism>
<dbReference type="HOGENOM" id="CLU_055418_0_0_0"/>
<dbReference type="RefSeq" id="WP_013507108.1">
    <property type="nucleotide sequence ID" value="NC_014836.1"/>
</dbReference>
<protein>
    <recommendedName>
        <fullName evidence="4">Lipid A deacylase LpxR family protein</fullName>
    </recommendedName>
</protein>
<sequence>MRSCPRVLVTIFCVFAFCVSGAGATEGPGIFSFYLENDIVAQTDRYYTGGMRFSYLSPATCVPGSGDGSALCRLRQWPFLGHPDLAYQWGFDIGQQIFTPANIETAELQKDDRPYAGWTYGGFSLVGRNHHIMRFLKVELGLIGEWSGARSMQTRLHEAFGATRPEGWEHQLENEVGVSVLAGQKWRYHGDFPEHSSELDFIPHVTLQLGNVATRANAGFFLRWGRDLPRDFGSSPISGFAETNAPLDYAYRHNDRWRWHLFTGLNLRLQVHDIFLDGNTFRDSHRVEKEHTVVEGGIGYGFSKGPWKISYGRMFRTNEFTTQKGTETFGSLSVSRVLE</sequence>
<dbReference type="AlphaFoldDB" id="E6W5V4"/>
<evidence type="ECO:0000313" key="3">
    <source>
        <dbReference type="Proteomes" id="UP000002572"/>
    </source>
</evidence>
<proteinExistence type="predicted"/>
<accession>E6W5V4</accession>
<name>E6W5V4_DESIS</name>
<evidence type="ECO:0008006" key="4">
    <source>
        <dbReference type="Google" id="ProtNLM"/>
    </source>
</evidence>
<gene>
    <name evidence="2" type="ordered locus">Selin_2527</name>
</gene>
<feature type="chain" id="PRO_5003211476" description="Lipid A deacylase LpxR family protein" evidence="1">
    <location>
        <begin position="25"/>
        <end position="339"/>
    </location>
</feature>
<dbReference type="OrthoDB" id="9776275at2"/>
<dbReference type="InParanoid" id="E6W5V4"/>
<dbReference type="Gene3D" id="2.40.128.140">
    <property type="entry name" value="Outer membrane protein"/>
    <property type="match status" value="1"/>
</dbReference>